<evidence type="ECO:0000256" key="2">
    <source>
        <dbReference type="ARBA" id="ARBA00023239"/>
    </source>
</evidence>
<dbReference type="GO" id="GO:0004300">
    <property type="term" value="F:enoyl-CoA hydratase activity"/>
    <property type="evidence" value="ECO:0007669"/>
    <property type="project" value="UniProtKB-EC"/>
</dbReference>
<sequence length="188" mass="20424">MVDAGDRDADERRQHFARSAYDTLMNLNKPTIAVVNGPAIGGGAVLAACCDLRIGSARTTFHLPEVNIVRCGGARHYMRLLPQGVLRQMYFTGRPLTAHDSHRFGLLNDVVEQGEELHRALELAEEIATKSPLALRTAKEALNAIEELSVLDGYALEQSYSVALGRSADAKEAAAAFLEKRPPAWTGV</sequence>
<dbReference type="EMBL" id="FNBE01000025">
    <property type="protein sequence ID" value="SDH53781.1"/>
    <property type="molecule type" value="Genomic_DNA"/>
</dbReference>
<name>A0A1G8D7V9_PSEOR</name>
<dbReference type="InterPro" id="IPR001753">
    <property type="entry name" value="Enoyl-CoA_hydra/iso"/>
</dbReference>
<dbReference type="PANTHER" id="PTHR11941:SF54">
    <property type="entry name" value="ENOYL-COA HYDRATASE, MITOCHONDRIAL"/>
    <property type="match status" value="1"/>
</dbReference>
<accession>A0A1G8D7V9</accession>
<reference evidence="5 6" key="1">
    <citation type="submission" date="2016-10" db="EMBL/GenBank/DDBJ databases">
        <authorList>
            <person name="de Groot N.N."/>
        </authorList>
    </citation>
    <scope>NUCLEOTIDE SEQUENCE [LARGE SCALE GENOMIC DNA]</scope>
    <source>
        <strain evidence="5 6">CGMCC 4.3143</strain>
    </source>
</reference>
<organism evidence="5 6">
    <name type="scientific">Pseudonocardia oroxyli</name>
    <dbReference type="NCBI Taxonomy" id="366584"/>
    <lineage>
        <taxon>Bacteria</taxon>
        <taxon>Bacillati</taxon>
        <taxon>Actinomycetota</taxon>
        <taxon>Actinomycetes</taxon>
        <taxon>Pseudonocardiales</taxon>
        <taxon>Pseudonocardiaceae</taxon>
        <taxon>Pseudonocardia</taxon>
    </lineage>
</organism>
<comment type="catalytic activity">
    <reaction evidence="3">
        <text>a (3S)-3-hydroxyacyl-CoA = a (2E)-enoyl-CoA + H2O</text>
        <dbReference type="Rhea" id="RHEA:16105"/>
        <dbReference type="ChEBI" id="CHEBI:15377"/>
        <dbReference type="ChEBI" id="CHEBI:57318"/>
        <dbReference type="ChEBI" id="CHEBI:58856"/>
        <dbReference type="EC" id="4.2.1.17"/>
    </reaction>
</comment>
<dbReference type="PANTHER" id="PTHR11941">
    <property type="entry name" value="ENOYL-COA HYDRATASE-RELATED"/>
    <property type="match status" value="1"/>
</dbReference>
<evidence type="ECO:0000256" key="3">
    <source>
        <dbReference type="ARBA" id="ARBA00023709"/>
    </source>
</evidence>
<dbReference type="GO" id="GO:0006635">
    <property type="term" value="P:fatty acid beta-oxidation"/>
    <property type="evidence" value="ECO:0007669"/>
    <property type="project" value="TreeGrafter"/>
</dbReference>
<evidence type="ECO:0000313" key="5">
    <source>
        <dbReference type="EMBL" id="SDH53781.1"/>
    </source>
</evidence>
<keyword evidence="6" id="KW-1185">Reference proteome</keyword>
<dbReference type="InterPro" id="IPR014748">
    <property type="entry name" value="Enoyl-CoA_hydra_C"/>
</dbReference>
<gene>
    <name evidence="5" type="ORF">SAMN05216377_12521</name>
</gene>
<dbReference type="STRING" id="366584.SAMN05216377_12521"/>
<dbReference type="AlphaFoldDB" id="A0A1G8D7V9"/>
<comment type="similarity">
    <text evidence="1">Belongs to the enoyl-CoA hydratase/isomerase family.</text>
</comment>
<evidence type="ECO:0000256" key="4">
    <source>
        <dbReference type="ARBA" id="ARBA00023717"/>
    </source>
</evidence>
<dbReference type="Proteomes" id="UP000198967">
    <property type="component" value="Unassembled WGS sequence"/>
</dbReference>
<dbReference type="Gene3D" id="3.90.226.10">
    <property type="entry name" value="2-enoyl-CoA Hydratase, Chain A, domain 1"/>
    <property type="match status" value="1"/>
</dbReference>
<dbReference type="CDD" id="cd06558">
    <property type="entry name" value="crotonase-like"/>
    <property type="match status" value="1"/>
</dbReference>
<protein>
    <submittedName>
        <fullName evidence="5">Enoyl-CoA hydratase/carnithine racemase</fullName>
    </submittedName>
</protein>
<keyword evidence="2" id="KW-0456">Lyase</keyword>
<dbReference type="Gene3D" id="1.10.12.10">
    <property type="entry name" value="Lyase 2-enoyl-coa Hydratase, Chain A, domain 2"/>
    <property type="match status" value="1"/>
</dbReference>
<dbReference type="SUPFAM" id="SSF52096">
    <property type="entry name" value="ClpP/crotonase"/>
    <property type="match status" value="1"/>
</dbReference>
<dbReference type="InterPro" id="IPR029045">
    <property type="entry name" value="ClpP/crotonase-like_dom_sf"/>
</dbReference>
<comment type="catalytic activity">
    <reaction evidence="4">
        <text>a 4-saturated-(3S)-3-hydroxyacyl-CoA = a (3E)-enoyl-CoA + H2O</text>
        <dbReference type="Rhea" id="RHEA:20724"/>
        <dbReference type="ChEBI" id="CHEBI:15377"/>
        <dbReference type="ChEBI" id="CHEBI:58521"/>
        <dbReference type="ChEBI" id="CHEBI:137480"/>
        <dbReference type="EC" id="4.2.1.17"/>
    </reaction>
</comment>
<proteinExistence type="inferred from homology"/>
<dbReference type="Pfam" id="PF00378">
    <property type="entry name" value="ECH_1"/>
    <property type="match status" value="1"/>
</dbReference>
<evidence type="ECO:0000313" key="6">
    <source>
        <dbReference type="Proteomes" id="UP000198967"/>
    </source>
</evidence>
<evidence type="ECO:0000256" key="1">
    <source>
        <dbReference type="ARBA" id="ARBA00005254"/>
    </source>
</evidence>